<protein>
    <recommendedName>
        <fullName evidence="11">Thiamine-phosphate synthase</fullName>
        <shortName evidence="11">TP synthase</shortName>
        <shortName evidence="11">TPS</shortName>
        <ecNumber evidence="11">2.5.1.3</ecNumber>
    </recommendedName>
    <alternativeName>
        <fullName evidence="11">Thiamine-phosphate pyrophosphorylase</fullName>
        <shortName evidence="11">TMP pyrophosphorylase</shortName>
        <shortName evidence="11">TMP-PPase</shortName>
    </alternativeName>
</protein>
<dbReference type="HAMAP" id="MF_00097">
    <property type="entry name" value="TMP_synthase"/>
    <property type="match status" value="1"/>
</dbReference>
<feature type="binding site" evidence="11">
    <location>
        <position position="231"/>
    </location>
    <ligand>
        <name>2-[(2R,5Z)-2-carboxy-4-methylthiazol-5(2H)-ylidene]ethyl phosphate</name>
        <dbReference type="ChEBI" id="CHEBI:62899"/>
    </ligand>
</feature>
<comment type="catalytic activity">
    <reaction evidence="7 11 12">
        <text>4-methyl-5-(2-phosphooxyethyl)-thiazole + 4-amino-2-methyl-5-(diphosphooxymethyl)pyrimidine + H(+) = thiamine phosphate + diphosphate</text>
        <dbReference type="Rhea" id="RHEA:22328"/>
        <dbReference type="ChEBI" id="CHEBI:15378"/>
        <dbReference type="ChEBI" id="CHEBI:33019"/>
        <dbReference type="ChEBI" id="CHEBI:37575"/>
        <dbReference type="ChEBI" id="CHEBI:57841"/>
        <dbReference type="ChEBI" id="CHEBI:58296"/>
        <dbReference type="EC" id="2.5.1.3"/>
    </reaction>
</comment>
<evidence type="ECO:0000256" key="1">
    <source>
        <dbReference type="ARBA" id="ARBA00003814"/>
    </source>
</evidence>
<dbReference type="CDD" id="cd00564">
    <property type="entry name" value="TMP_TenI"/>
    <property type="match status" value="1"/>
</dbReference>
<dbReference type="NCBIfam" id="TIGR00693">
    <property type="entry name" value="thiE"/>
    <property type="match status" value="1"/>
</dbReference>
<organism evidence="15 16">
    <name type="scientific">Pseudonocardia sulfidoxydans NBRC 16205</name>
    <dbReference type="NCBI Taxonomy" id="1223511"/>
    <lineage>
        <taxon>Bacteria</taxon>
        <taxon>Bacillati</taxon>
        <taxon>Actinomycetota</taxon>
        <taxon>Actinomycetes</taxon>
        <taxon>Pseudonocardiales</taxon>
        <taxon>Pseudonocardiaceae</taxon>
        <taxon>Pseudonocardia</taxon>
    </lineage>
</organism>
<evidence type="ECO:0000256" key="3">
    <source>
        <dbReference type="ARBA" id="ARBA00022679"/>
    </source>
</evidence>
<keyword evidence="5 11" id="KW-0460">Magnesium</keyword>
<evidence type="ECO:0000256" key="2">
    <source>
        <dbReference type="ARBA" id="ARBA00005165"/>
    </source>
</evidence>
<evidence type="ECO:0000256" key="13">
    <source>
        <dbReference type="RuleBase" id="RU004253"/>
    </source>
</evidence>
<evidence type="ECO:0000259" key="14">
    <source>
        <dbReference type="Pfam" id="PF02581"/>
    </source>
</evidence>
<feature type="binding site" evidence="11">
    <location>
        <position position="203"/>
    </location>
    <ligand>
        <name>4-amino-2-methyl-5-(diphosphooxymethyl)pyrimidine</name>
        <dbReference type="ChEBI" id="CHEBI:57841"/>
    </ligand>
</feature>
<evidence type="ECO:0000313" key="16">
    <source>
        <dbReference type="Proteomes" id="UP000321685"/>
    </source>
</evidence>
<dbReference type="GO" id="GO:0000287">
    <property type="term" value="F:magnesium ion binding"/>
    <property type="evidence" value="ECO:0007669"/>
    <property type="project" value="UniProtKB-UniRule"/>
</dbReference>
<evidence type="ECO:0000256" key="5">
    <source>
        <dbReference type="ARBA" id="ARBA00022842"/>
    </source>
</evidence>
<evidence type="ECO:0000256" key="9">
    <source>
        <dbReference type="ARBA" id="ARBA00047883"/>
    </source>
</evidence>
<comment type="function">
    <text evidence="1 11">Condenses 4-methyl-5-(beta-hydroxyethyl)thiazole monophosphate (THZ-P) and 2-methyl-4-amino-5-hydroxymethyl pyrimidine pyrophosphate (HMP-PP) to form thiamine monophosphate (TMP).</text>
</comment>
<dbReference type="EC" id="2.5.1.3" evidence="11"/>
<keyword evidence="3 11" id="KW-0808">Transferase</keyword>
<dbReference type="InterPro" id="IPR036206">
    <property type="entry name" value="ThiamineP_synth_sf"/>
</dbReference>
<dbReference type="InterPro" id="IPR013785">
    <property type="entry name" value="Aldolase_TIM"/>
</dbReference>
<dbReference type="Gene3D" id="3.20.20.70">
    <property type="entry name" value="Aldolase class I"/>
    <property type="match status" value="1"/>
</dbReference>
<comment type="catalytic activity">
    <reaction evidence="8 11 12">
        <text>2-(2-carboxy-4-methylthiazol-5-yl)ethyl phosphate + 4-amino-2-methyl-5-(diphosphooxymethyl)pyrimidine + 2 H(+) = thiamine phosphate + CO2 + diphosphate</text>
        <dbReference type="Rhea" id="RHEA:47848"/>
        <dbReference type="ChEBI" id="CHEBI:15378"/>
        <dbReference type="ChEBI" id="CHEBI:16526"/>
        <dbReference type="ChEBI" id="CHEBI:33019"/>
        <dbReference type="ChEBI" id="CHEBI:37575"/>
        <dbReference type="ChEBI" id="CHEBI:57841"/>
        <dbReference type="ChEBI" id="CHEBI:62890"/>
        <dbReference type="EC" id="2.5.1.3"/>
    </reaction>
</comment>
<dbReference type="AlphaFoldDB" id="A0A511DCS8"/>
<dbReference type="Pfam" id="PF02581">
    <property type="entry name" value="TMP-TENI"/>
    <property type="match status" value="1"/>
</dbReference>
<feature type="binding site" evidence="11">
    <location>
        <position position="173"/>
    </location>
    <ligand>
        <name>4-amino-2-methyl-5-(diphosphooxymethyl)pyrimidine</name>
        <dbReference type="ChEBI" id="CHEBI:57841"/>
    </ligand>
</feature>
<reference evidence="15 16" key="1">
    <citation type="submission" date="2019-07" db="EMBL/GenBank/DDBJ databases">
        <title>Whole genome shotgun sequence of Pseudonocardia sulfidoxydans NBRC 16205.</title>
        <authorList>
            <person name="Hosoyama A."/>
            <person name="Uohara A."/>
            <person name="Ohji S."/>
            <person name="Ichikawa N."/>
        </authorList>
    </citation>
    <scope>NUCLEOTIDE SEQUENCE [LARGE SCALE GENOMIC DNA]</scope>
    <source>
        <strain evidence="15 16">NBRC 16205</strain>
    </source>
</reference>
<comment type="pathway">
    <text evidence="2 11 13">Cofactor biosynthesis; thiamine diphosphate biosynthesis; thiamine phosphate from 4-amino-2-methyl-5-diphosphomethylpyrimidine and 4-methyl-5-(2-phosphoethyl)-thiazole: step 1/1.</text>
</comment>
<feature type="binding site" evidence="11">
    <location>
        <position position="135"/>
    </location>
    <ligand>
        <name>Mg(2+)</name>
        <dbReference type="ChEBI" id="CHEBI:18420"/>
    </ligand>
</feature>
<dbReference type="FunFam" id="3.20.20.70:FF:000178">
    <property type="entry name" value="Thiamine-phosphate synthase"/>
    <property type="match status" value="1"/>
</dbReference>
<dbReference type="InterPro" id="IPR034291">
    <property type="entry name" value="TMP_synthase"/>
</dbReference>
<dbReference type="PANTHER" id="PTHR20857:SF15">
    <property type="entry name" value="THIAMINE-PHOSPHATE SYNTHASE"/>
    <property type="match status" value="1"/>
</dbReference>
<dbReference type="GO" id="GO:0004789">
    <property type="term" value="F:thiamine-phosphate diphosphorylase activity"/>
    <property type="evidence" value="ECO:0007669"/>
    <property type="project" value="UniProtKB-UniRule"/>
</dbReference>
<keyword evidence="6 11" id="KW-0784">Thiamine biosynthesis</keyword>
<dbReference type="GO" id="GO:0005737">
    <property type="term" value="C:cytoplasm"/>
    <property type="evidence" value="ECO:0007669"/>
    <property type="project" value="TreeGrafter"/>
</dbReference>
<feature type="binding site" evidence="11">
    <location>
        <position position="154"/>
    </location>
    <ligand>
        <name>Mg(2+)</name>
        <dbReference type="ChEBI" id="CHEBI:18420"/>
    </ligand>
</feature>
<dbReference type="PANTHER" id="PTHR20857">
    <property type="entry name" value="THIAMINE-PHOSPHATE PYROPHOSPHORYLASE"/>
    <property type="match status" value="1"/>
</dbReference>
<feature type="binding site" evidence="11">
    <location>
        <begin position="200"/>
        <end position="202"/>
    </location>
    <ligand>
        <name>2-[(2R,5Z)-2-carboxy-4-methylthiazol-5(2H)-ylidene]ethyl phosphate</name>
        <dbReference type="ChEBI" id="CHEBI:62899"/>
    </ligand>
</feature>
<dbReference type="GO" id="GO:0009229">
    <property type="term" value="P:thiamine diphosphate biosynthetic process"/>
    <property type="evidence" value="ECO:0007669"/>
    <property type="project" value="UniProtKB-UniRule"/>
</dbReference>
<evidence type="ECO:0000256" key="11">
    <source>
        <dbReference type="HAMAP-Rule" id="MF_00097"/>
    </source>
</evidence>
<dbReference type="InterPro" id="IPR022998">
    <property type="entry name" value="ThiamineP_synth_TenI"/>
</dbReference>
<sequence>MLLSIVISIRSLRRHDPDQVRRSGRLASPLSPLPGLPCVTCRPPYAVGFDVVPILDGDSRRARLADARLYLCTDARRARGDLAEFADAALAGGVDIIQLRDKGTEGPLEARDELAALETLAEACARHGALLAVNDRADVALASGADVLHLGQDDLPVEWARRIVGDDVVIGRSAHSSDETATAAGEAGVDYFCAGPCWPTPTKPGRPAPGLDLVRTVAGREPDRPWFAIGGIDNSRLDEVLDAGARRIVVVRAITEADDPRAAARALADRLRP</sequence>
<evidence type="ECO:0000313" key="15">
    <source>
        <dbReference type="EMBL" id="GEL22601.1"/>
    </source>
</evidence>
<accession>A0A511DCS8</accession>
<dbReference type="Proteomes" id="UP000321685">
    <property type="component" value="Unassembled WGS sequence"/>
</dbReference>
<feature type="domain" description="Thiamine phosphate synthase/TenI" evidence="14">
    <location>
        <begin position="69"/>
        <end position="254"/>
    </location>
</feature>
<evidence type="ECO:0000256" key="4">
    <source>
        <dbReference type="ARBA" id="ARBA00022723"/>
    </source>
</evidence>
<name>A0A511DCS8_9PSEU</name>
<feature type="binding site" evidence="11">
    <location>
        <position position="134"/>
    </location>
    <ligand>
        <name>4-amino-2-methyl-5-(diphosphooxymethyl)pyrimidine</name>
        <dbReference type="ChEBI" id="CHEBI:57841"/>
    </ligand>
</feature>
<gene>
    <name evidence="11 15" type="primary">thiE</name>
    <name evidence="15" type="ORF">PSU4_15550</name>
</gene>
<proteinExistence type="inferred from homology"/>
<dbReference type="EMBL" id="BJVJ01000010">
    <property type="protein sequence ID" value="GEL22601.1"/>
    <property type="molecule type" value="Genomic_DNA"/>
</dbReference>
<dbReference type="SUPFAM" id="SSF51391">
    <property type="entry name" value="Thiamin phosphate synthase"/>
    <property type="match status" value="1"/>
</dbReference>
<dbReference type="GO" id="GO:0009228">
    <property type="term" value="P:thiamine biosynthetic process"/>
    <property type="evidence" value="ECO:0007669"/>
    <property type="project" value="UniProtKB-KW"/>
</dbReference>
<feature type="binding site" evidence="11">
    <location>
        <begin position="98"/>
        <end position="102"/>
    </location>
    <ligand>
        <name>4-amino-2-methyl-5-(diphosphooxymethyl)pyrimidine</name>
        <dbReference type="ChEBI" id="CHEBI:57841"/>
    </ligand>
</feature>
<comment type="catalytic activity">
    <reaction evidence="9 11 12">
        <text>2-[(2R,5Z)-2-carboxy-4-methylthiazol-5(2H)-ylidene]ethyl phosphate + 4-amino-2-methyl-5-(diphosphooxymethyl)pyrimidine + 2 H(+) = thiamine phosphate + CO2 + diphosphate</text>
        <dbReference type="Rhea" id="RHEA:47844"/>
        <dbReference type="ChEBI" id="CHEBI:15378"/>
        <dbReference type="ChEBI" id="CHEBI:16526"/>
        <dbReference type="ChEBI" id="CHEBI:33019"/>
        <dbReference type="ChEBI" id="CHEBI:37575"/>
        <dbReference type="ChEBI" id="CHEBI:57841"/>
        <dbReference type="ChEBI" id="CHEBI:62899"/>
        <dbReference type="EC" id="2.5.1.3"/>
    </reaction>
</comment>
<comment type="similarity">
    <text evidence="10 11 12">Belongs to the thiamine-phosphate synthase family.</text>
</comment>
<keyword evidence="16" id="KW-1185">Reference proteome</keyword>
<evidence type="ECO:0000256" key="10">
    <source>
        <dbReference type="ARBA" id="ARBA00061123"/>
    </source>
</evidence>
<evidence type="ECO:0000256" key="12">
    <source>
        <dbReference type="RuleBase" id="RU003826"/>
    </source>
</evidence>
<comment type="caution">
    <text evidence="11">Lacks conserved residue(s) required for the propagation of feature annotation.</text>
</comment>
<evidence type="ECO:0000256" key="6">
    <source>
        <dbReference type="ARBA" id="ARBA00022977"/>
    </source>
</evidence>
<dbReference type="UniPathway" id="UPA00060">
    <property type="reaction ID" value="UER00141"/>
</dbReference>
<evidence type="ECO:0000256" key="8">
    <source>
        <dbReference type="ARBA" id="ARBA00047851"/>
    </source>
</evidence>
<evidence type="ECO:0000256" key="7">
    <source>
        <dbReference type="ARBA" id="ARBA00047334"/>
    </source>
</evidence>
<keyword evidence="4 11" id="KW-0479">Metal-binding</keyword>
<comment type="cofactor">
    <cofactor evidence="11">
        <name>Mg(2+)</name>
        <dbReference type="ChEBI" id="CHEBI:18420"/>
    </cofactor>
    <text evidence="11">Binds 1 Mg(2+) ion per subunit.</text>
</comment>
<comment type="caution">
    <text evidence="15">The sequence shown here is derived from an EMBL/GenBank/DDBJ whole genome shotgun (WGS) entry which is preliminary data.</text>
</comment>